<evidence type="ECO:0000256" key="1">
    <source>
        <dbReference type="ARBA" id="ARBA00004141"/>
    </source>
</evidence>
<evidence type="ECO:0000256" key="3">
    <source>
        <dbReference type="ARBA" id="ARBA00022692"/>
    </source>
</evidence>
<feature type="transmembrane region" description="Helical" evidence="6">
    <location>
        <begin position="109"/>
        <end position="130"/>
    </location>
</feature>
<reference evidence="7" key="1">
    <citation type="submission" date="2020-10" db="EMBL/GenBank/DDBJ databases">
        <authorList>
            <person name="Gilroy R."/>
        </authorList>
    </citation>
    <scope>NUCLEOTIDE SEQUENCE</scope>
    <source>
        <strain evidence="7">ChiGjej1B1-2707</strain>
    </source>
</reference>
<comment type="subcellular location">
    <subcellularLocation>
        <location evidence="1">Membrane</location>
        <topology evidence="1">Multi-pass membrane protein</topology>
    </subcellularLocation>
</comment>
<keyword evidence="4 6" id="KW-1133">Transmembrane helix</keyword>
<keyword evidence="3 6" id="KW-0812">Transmembrane</keyword>
<dbReference type="InterPro" id="IPR003339">
    <property type="entry name" value="ABC/ECF_trnsptr_transmembrane"/>
</dbReference>
<evidence type="ECO:0000256" key="4">
    <source>
        <dbReference type="ARBA" id="ARBA00022989"/>
    </source>
</evidence>
<evidence type="ECO:0000313" key="7">
    <source>
        <dbReference type="EMBL" id="HIR02155.1"/>
    </source>
</evidence>
<dbReference type="Pfam" id="PF02361">
    <property type="entry name" value="CbiQ"/>
    <property type="match status" value="1"/>
</dbReference>
<comment type="caution">
    <text evidence="7">The sequence shown here is derived from an EMBL/GenBank/DDBJ whole genome shotgun (WGS) entry which is preliminary data.</text>
</comment>
<feature type="transmembrane region" description="Helical" evidence="6">
    <location>
        <begin position="26"/>
        <end position="58"/>
    </location>
</feature>
<name>A0A9D1A1N0_9ACTN</name>
<feature type="transmembrane region" description="Helical" evidence="6">
    <location>
        <begin position="247"/>
        <end position="266"/>
    </location>
</feature>
<sequence>MINTFSFGSYLPGDSPLHRMDPRAKLLLGCAFIIIALVAQDFAALGVCVVFVLAFYGIARLPFGKAVRSIGPLAVIAVVAAILNLFVVQGGEVLFQWGFVRISEAGVHQCLLVAARVLTMLLAMSLVTMTTTTLDITEAFESLLGPLSRIGFPAHEVSMVMGIALRFLPQFVQEFATIYQAQVSRGAKLAESPRRGALRMLTSLMVPLFTSAFRHAETLSLAMDARCYHGGAGRTRLAPLRYAPRDAVACAVVAAMLACVLVVNGLV</sequence>
<dbReference type="Proteomes" id="UP000824261">
    <property type="component" value="Unassembled WGS sequence"/>
</dbReference>
<dbReference type="CDD" id="cd16914">
    <property type="entry name" value="EcfT"/>
    <property type="match status" value="1"/>
</dbReference>
<reference evidence="7" key="2">
    <citation type="journal article" date="2021" name="PeerJ">
        <title>Extensive microbial diversity within the chicken gut microbiome revealed by metagenomics and culture.</title>
        <authorList>
            <person name="Gilroy R."/>
            <person name="Ravi A."/>
            <person name="Getino M."/>
            <person name="Pursley I."/>
            <person name="Horton D.L."/>
            <person name="Alikhan N.F."/>
            <person name="Baker D."/>
            <person name="Gharbi K."/>
            <person name="Hall N."/>
            <person name="Watson M."/>
            <person name="Adriaenssens E.M."/>
            <person name="Foster-Nyarko E."/>
            <person name="Jarju S."/>
            <person name="Secka A."/>
            <person name="Antonio M."/>
            <person name="Oren A."/>
            <person name="Chaudhuri R.R."/>
            <person name="La Ragione R."/>
            <person name="Hildebrand F."/>
            <person name="Pallen M.J."/>
        </authorList>
    </citation>
    <scope>NUCLEOTIDE SEQUENCE</scope>
    <source>
        <strain evidence="7">ChiGjej1B1-2707</strain>
    </source>
</reference>
<proteinExistence type="predicted"/>
<organism evidence="7 8">
    <name type="scientific">Candidatus Aveggerthella stercoripullorum</name>
    <dbReference type="NCBI Taxonomy" id="2840688"/>
    <lineage>
        <taxon>Bacteria</taxon>
        <taxon>Bacillati</taxon>
        <taxon>Actinomycetota</taxon>
        <taxon>Coriobacteriia</taxon>
        <taxon>Eggerthellales</taxon>
        <taxon>Eggerthellaceae</taxon>
        <taxon>Eggerthellaceae incertae sedis</taxon>
        <taxon>Candidatus Aveggerthella</taxon>
    </lineage>
</organism>
<keyword evidence="5 6" id="KW-0472">Membrane</keyword>
<dbReference type="PANTHER" id="PTHR34857">
    <property type="entry name" value="SLL0384 PROTEIN"/>
    <property type="match status" value="1"/>
</dbReference>
<dbReference type="EMBL" id="DVGB01000092">
    <property type="protein sequence ID" value="HIR02155.1"/>
    <property type="molecule type" value="Genomic_DNA"/>
</dbReference>
<dbReference type="AlphaFoldDB" id="A0A9D1A1N0"/>
<protein>
    <submittedName>
        <fullName evidence="7">Energy-coupling factor transporter transmembrane protein EcfT</fullName>
    </submittedName>
</protein>
<gene>
    <name evidence="7" type="ORF">IAA69_07850</name>
</gene>
<feature type="transmembrane region" description="Helical" evidence="6">
    <location>
        <begin position="70"/>
        <end position="88"/>
    </location>
</feature>
<evidence type="ECO:0000256" key="6">
    <source>
        <dbReference type="SAM" id="Phobius"/>
    </source>
</evidence>
<dbReference type="GO" id="GO:0005886">
    <property type="term" value="C:plasma membrane"/>
    <property type="evidence" value="ECO:0007669"/>
    <property type="project" value="UniProtKB-ARBA"/>
</dbReference>
<evidence type="ECO:0000256" key="5">
    <source>
        <dbReference type="ARBA" id="ARBA00023136"/>
    </source>
</evidence>
<accession>A0A9D1A1N0</accession>
<evidence type="ECO:0000313" key="8">
    <source>
        <dbReference type="Proteomes" id="UP000824261"/>
    </source>
</evidence>
<dbReference type="PANTHER" id="PTHR34857:SF2">
    <property type="entry name" value="SLL0384 PROTEIN"/>
    <property type="match status" value="1"/>
</dbReference>
<dbReference type="InterPro" id="IPR051611">
    <property type="entry name" value="ECF_transporter_component"/>
</dbReference>
<keyword evidence="2" id="KW-1003">Cell membrane</keyword>
<evidence type="ECO:0000256" key="2">
    <source>
        <dbReference type="ARBA" id="ARBA00022475"/>
    </source>
</evidence>